<dbReference type="AlphaFoldDB" id="C4JEQ7"/>
<feature type="repeat" description="RCC1" evidence="2">
    <location>
        <begin position="180"/>
        <end position="230"/>
    </location>
</feature>
<feature type="domain" description="RCC1-like" evidence="3">
    <location>
        <begin position="3"/>
        <end position="362"/>
    </location>
</feature>
<dbReference type="InterPro" id="IPR058923">
    <property type="entry name" value="RCC1-like_dom"/>
</dbReference>
<dbReference type="Gene3D" id="2.130.10.30">
    <property type="entry name" value="Regulator of chromosome condensation 1/beta-lactamase-inhibitor protein II"/>
    <property type="match status" value="2"/>
</dbReference>
<dbReference type="FunCoup" id="C4JEQ7">
    <property type="interactions" value="83"/>
</dbReference>
<dbReference type="RefSeq" id="XP_002542701.1">
    <property type="nucleotide sequence ID" value="XM_002542655.1"/>
</dbReference>
<dbReference type="OrthoDB" id="5370059at2759"/>
<dbReference type="InParanoid" id="C4JEQ7"/>
<feature type="repeat" description="RCC1" evidence="2">
    <location>
        <begin position="273"/>
        <end position="310"/>
    </location>
</feature>
<dbReference type="STRING" id="336963.C4JEQ7"/>
<accession>C4JEQ7</accession>
<dbReference type="EMBL" id="CH476615">
    <property type="protein sequence ID" value="EEP77368.1"/>
    <property type="molecule type" value="Genomic_DNA"/>
</dbReference>
<dbReference type="PRINTS" id="PR00633">
    <property type="entry name" value="RCCNDNSATION"/>
</dbReference>
<dbReference type="Proteomes" id="UP000002058">
    <property type="component" value="Unassembled WGS sequence"/>
</dbReference>
<evidence type="ECO:0000313" key="4">
    <source>
        <dbReference type="EMBL" id="EEP77368.1"/>
    </source>
</evidence>
<evidence type="ECO:0000313" key="5">
    <source>
        <dbReference type="Proteomes" id="UP000002058"/>
    </source>
</evidence>
<reference evidence="5" key="1">
    <citation type="journal article" date="2009" name="Genome Res.">
        <title>Comparative genomic analyses of the human fungal pathogens Coccidioides and their relatives.</title>
        <authorList>
            <person name="Sharpton T.J."/>
            <person name="Stajich J.E."/>
            <person name="Rounsley S.D."/>
            <person name="Gardner M.J."/>
            <person name="Wortman J.R."/>
            <person name="Jordar V.S."/>
            <person name="Maiti R."/>
            <person name="Kodira C.D."/>
            <person name="Neafsey D.E."/>
            <person name="Zeng Q."/>
            <person name="Hung C.-Y."/>
            <person name="McMahan C."/>
            <person name="Muszewska A."/>
            <person name="Grynberg M."/>
            <person name="Mandel M.A."/>
            <person name="Kellner E.M."/>
            <person name="Barker B.M."/>
            <person name="Galgiani J.N."/>
            <person name="Orbach M.J."/>
            <person name="Kirkland T.N."/>
            <person name="Cole G.T."/>
            <person name="Henn M.R."/>
            <person name="Birren B.W."/>
            <person name="Taylor J.W."/>
        </authorList>
    </citation>
    <scope>NUCLEOTIDE SEQUENCE [LARGE SCALE GENOMIC DNA]</scope>
    <source>
        <strain evidence="5">UAMH 1704</strain>
    </source>
</reference>
<organism evidence="4 5">
    <name type="scientific">Uncinocarpus reesii (strain UAMH 1704)</name>
    <dbReference type="NCBI Taxonomy" id="336963"/>
    <lineage>
        <taxon>Eukaryota</taxon>
        <taxon>Fungi</taxon>
        <taxon>Dikarya</taxon>
        <taxon>Ascomycota</taxon>
        <taxon>Pezizomycotina</taxon>
        <taxon>Eurotiomycetes</taxon>
        <taxon>Eurotiomycetidae</taxon>
        <taxon>Onygenales</taxon>
        <taxon>Onygenaceae</taxon>
        <taxon>Uncinocarpus</taxon>
    </lineage>
</organism>
<dbReference type="HOGENOM" id="CLU_005210_0_0_1"/>
<dbReference type="VEuPathDB" id="FungiDB:UREG_02217"/>
<protein>
    <recommendedName>
        <fullName evidence="3">RCC1-like domain-containing protein</fullName>
    </recommendedName>
</protein>
<dbReference type="PANTHER" id="PTHR22870:SF466">
    <property type="entry name" value="ANKYRIN REPEAT-CONTAINING PROTEIN"/>
    <property type="match status" value="1"/>
</dbReference>
<dbReference type="PANTHER" id="PTHR22870">
    <property type="entry name" value="REGULATOR OF CHROMOSOME CONDENSATION"/>
    <property type="match status" value="1"/>
</dbReference>
<evidence type="ECO:0000256" key="2">
    <source>
        <dbReference type="PROSITE-ProRule" id="PRU00235"/>
    </source>
</evidence>
<dbReference type="InterPro" id="IPR000408">
    <property type="entry name" value="Reg_chr_condens"/>
</dbReference>
<evidence type="ECO:0000259" key="3">
    <source>
        <dbReference type="Pfam" id="PF25390"/>
    </source>
</evidence>
<dbReference type="SUPFAM" id="SSF50985">
    <property type="entry name" value="RCC1/BLIP-II"/>
    <property type="match status" value="1"/>
</dbReference>
<dbReference type="PROSITE" id="PS00626">
    <property type="entry name" value="RCC1_2"/>
    <property type="match status" value="1"/>
</dbReference>
<proteinExistence type="predicted"/>
<name>C4JEQ7_UNCRE</name>
<dbReference type="PROSITE" id="PS50012">
    <property type="entry name" value="RCC1_3"/>
    <property type="match status" value="4"/>
</dbReference>
<sequence length="366" mass="38397">MPLYAFGSNGSGQLGLGHKEDVSRPTRCLFKPDSPLPNEVAQSSDQEDLVQLAAGGNHTLALFKSGAVYAAGSNGNGRCGYPAEAVEELLEFGRVAFYDGGRRVDQFAAVAATWESSCFVEAGTGYVYVVGVGLNGELGLGENVTEARSPTRMPNFPPGGREIICIAGALAHTVVVLSSGEVFGWGKGRKGQLGEAGRNKMLWSPQKIEAPFTAVKVACGKEFTILVGNVEDGELAVLGTDRWGQRSKAPANLKGYKTVGASWHGIYSHGSNGSLTAWGRSDRGQMPPADFPRITSMGIGSEHVVAAVDCKRIIAFGWGEHGNCGPETDEQGNVNGKYVEIPFEGGVTPIITAVGAGCATSFVIAR</sequence>
<dbReference type="Pfam" id="PF25390">
    <property type="entry name" value="WD40_RLD"/>
    <property type="match status" value="1"/>
</dbReference>
<feature type="repeat" description="RCC1" evidence="2">
    <location>
        <begin position="1"/>
        <end position="65"/>
    </location>
</feature>
<dbReference type="InterPro" id="IPR009091">
    <property type="entry name" value="RCC1/BLIP-II"/>
</dbReference>
<dbReference type="InterPro" id="IPR051210">
    <property type="entry name" value="Ub_ligase/GEF_domain"/>
</dbReference>
<dbReference type="GeneID" id="8440897"/>
<feature type="repeat" description="RCC1" evidence="2">
    <location>
        <begin position="125"/>
        <end position="179"/>
    </location>
</feature>
<gene>
    <name evidence="4" type="ORF">UREG_02217</name>
</gene>
<keyword evidence="5" id="KW-1185">Reference proteome</keyword>
<evidence type="ECO:0000256" key="1">
    <source>
        <dbReference type="ARBA" id="ARBA00022737"/>
    </source>
</evidence>
<dbReference type="eggNOG" id="KOG1426">
    <property type="taxonomic scope" value="Eukaryota"/>
</dbReference>
<dbReference type="OMA" id="GWGNCRK"/>
<keyword evidence="1" id="KW-0677">Repeat</keyword>
<dbReference type="KEGG" id="ure:UREG_02217"/>